<protein>
    <submittedName>
        <fullName evidence="2">Uncharacterized protein</fullName>
    </submittedName>
</protein>
<sequence>MALSEQLDKLKDQTRQLEQSASEIHTQDKAKVDARLTELRSSLDDAQRDVDAKAKADVADLTDGWANLQKSVTDGFASLKSDQEARQAERQAKRADRAADREVKRVDRAADRAEADAADAIEWAVYALQEAEYYVLAAVVARADADAADAGEPSS</sequence>
<feature type="compositionally biased region" description="Basic and acidic residues" evidence="1">
    <location>
        <begin position="1"/>
        <end position="15"/>
    </location>
</feature>
<dbReference type="EMBL" id="BAAANK010000002">
    <property type="protein sequence ID" value="GAA1828876.1"/>
    <property type="molecule type" value="Genomic_DNA"/>
</dbReference>
<evidence type="ECO:0000256" key="1">
    <source>
        <dbReference type="SAM" id="MobiDB-lite"/>
    </source>
</evidence>
<feature type="region of interest" description="Disordered" evidence="1">
    <location>
        <begin position="1"/>
        <end position="30"/>
    </location>
</feature>
<dbReference type="RefSeq" id="WP_157427027.1">
    <property type="nucleotide sequence ID" value="NZ_BAAANK010000002.1"/>
</dbReference>
<keyword evidence="3" id="KW-1185">Reference proteome</keyword>
<feature type="compositionally biased region" description="Basic and acidic residues" evidence="1">
    <location>
        <begin position="81"/>
        <end position="101"/>
    </location>
</feature>
<proteinExistence type="predicted"/>
<comment type="caution">
    <text evidence="2">The sequence shown here is derived from an EMBL/GenBank/DDBJ whole genome shotgun (WGS) entry which is preliminary data.</text>
</comment>
<dbReference type="Proteomes" id="UP001501746">
    <property type="component" value="Unassembled WGS sequence"/>
</dbReference>
<evidence type="ECO:0000313" key="2">
    <source>
        <dbReference type="EMBL" id="GAA1828876.1"/>
    </source>
</evidence>
<organism evidence="2 3">
    <name type="scientific">Agromyces salentinus</name>
    <dbReference type="NCBI Taxonomy" id="269421"/>
    <lineage>
        <taxon>Bacteria</taxon>
        <taxon>Bacillati</taxon>
        <taxon>Actinomycetota</taxon>
        <taxon>Actinomycetes</taxon>
        <taxon>Micrococcales</taxon>
        <taxon>Microbacteriaceae</taxon>
        <taxon>Agromyces</taxon>
    </lineage>
</organism>
<gene>
    <name evidence="2" type="ORF">GCM10009750_10610</name>
</gene>
<name>A0ABN2MM20_9MICO</name>
<feature type="region of interest" description="Disordered" evidence="1">
    <location>
        <begin position="79"/>
        <end position="101"/>
    </location>
</feature>
<accession>A0ABN2MM20</accession>
<evidence type="ECO:0000313" key="3">
    <source>
        <dbReference type="Proteomes" id="UP001501746"/>
    </source>
</evidence>
<reference evidence="2 3" key="1">
    <citation type="journal article" date="2019" name="Int. J. Syst. Evol. Microbiol.">
        <title>The Global Catalogue of Microorganisms (GCM) 10K type strain sequencing project: providing services to taxonomists for standard genome sequencing and annotation.</title>
        <authorList>
            <consortium name="The Broad Institute Genomics Platform"/>
            <consortium name="The Broad Institute Genome Sequencing Center for Infectious Disease"/>
            <person name="Wu L."/>
            <person name="Ma J."/>
        </authorList>
    </citation>
    <scope>NUCLEOTIDE SEQUENCE [LARGE SCALE GENOMIC DNA]</scope>
    <source>
        <strain evidence="2 3">JCM 14323</strain>
    </source>
</reference>